<dbReference type="GO" id="GO:0003700">
    <property type="term" value="F:DNA-binding transcription factor activity"/>
    <property type="evidence" value="ECO:0007669"/>
    <property type="project" value="InterPro"/>
</dbReference>
<evidence type="ECO:0000256" key="2">
    <source>
        <dbReference type="ARBA" id="ARBA00023125"/>
    </source>
</evidence>
<dbReference type="NCBIfam" id="NF033788">
    <property type="entry name" value="HTH_metalloreg"/>
    <property type="match status" value="1"/>
</dbReference>
<proteinExistence type="predicted"/>
<organism evidence="5 6">
    <name type="scientific">Candidatus Solincola sediminis</name>
    <dbReference type="NCBI Taxonomy" id="1797199"/>
    <lineage>
        <taxon>Bacteria</taxon>
        <taxon>Bacillati</taxon>
        <taxon>Actinomycetota</taxon>
        <taxon>Candidatus Geothermincolia</taxon>
        <taxon>Candidatus Geothermincolales</taxon>
        <taxon>Candidatus Geothermincolaceae</taxon>
        <taxon>Candidatus Solincola</taxon>
    </lineage>
</organism>
<dbReference type="AlphaFoldDB" id="A0A1F2WPI8"/>
<dbReference type="InterPro" id="IPR051081">
    <property type="entry name" value="HTH_MetalResp_TranReg"/>
</dbReference>
<dbReference type="Proteomes" id="UP000177876">
    <property type="component" value="Unassembled WGS sequence"/>
</dbReference>
<keyword evidence="2" id="KW-0238">DNA-binding</keyword>
<evidence type="ECO:0000256" key="3">
    <source>
        <dbReference type="ARBA" id="ARBA00023163"/>
    </source>
</evidence>
<protein>
    <recommendedName>
        <fullName evidence="4">HTH arsR-type domain-containing protein</fullName>
    </recommendedName>
</protein>
<evidence type="ECO:0000256" key="1">
    <source>
        <dbReference type="ARBA" id="ARBA00023015"/>
    </source>
</evidence>
<evidence type="ECO:0000313" key="6">
    <source>
        <dbReference type="Proteomes" id="UP000177876"/>
    </source>
</evidence>
<dbReference type="EMBL" id="MELK01000020">
    <property type="protein sequence ID" value="OFW58733.1"/>
    <property type="molecule type" value="Genomic_DNA"/>
</dbReference>
<accession>A0A1F2WPI8</accession>
<evidence type="ECO:0000259" key="4">
    <source>
        <dbReference type="PROSITE" id="PS50987"/>
    </source>
</evidence>
<comment type="caution">
    <text evidence="5">The sequence shown here is derived from an EMBL/GenBank/DDBJ whole genome shotgun (WGS) entry which is preliminary data.</text>
</comment>
<reference evidence="5 6" key="1">
    <citation type="journal article" date="2016" name="Nat. Commun.">
        <title>Thousands of microbial genomes shed light on interconnected biogeochemical processes in an aquifer system.</title>
        <authorList>
            <person name="Anantharaman K."/>
            <person name="Brown C.T."/>
            <person name="Hug L.A."/>
            <person name="Sharon I."/>
            <person name="Castelle C.J."/>
            <person name="Probst A.J."/>
            <person name="Thomas B.C."/>
            <person name="Singh A."/>
            <person name="Wilkins M.J."/>
            <person name="Karaoz U."/>
            <person name="Brodie E.L."/>
            <person name="Williams K.H."/>
            <person name="Hubbard S.S."/>
            <person name="Banfield J.F."/>
        </authorList>
    </citation>
    <scope>NUCLEOTIDE SEQUENCE [LARGE SCALE GENOMIC DNA]</scope>
</reference>
<keyword evidence="1" id="KW-0805">Transcription regulation</keyword>
<dbReference type="SUPFAM" id="SSF46785">
    <property type="entry name" value="Winged helix' DNA-binding domain"/>
    <property type="match status" value="1"/>
</dbReference>
<dbReference type="GO" id="GO:0003677">
    <property type="term" value="F:DNA binding"/>
    <property type="evidence" value="ECO:0007669"/>
    <property type="project" value="UniProtKB-KW"/>
</dbReference>
<dbReference type="SMART" id="SM00418">
    <property type="entry name" value="HTH_ARSR"/>
    <property type="match status" value="1"/>
</dbReference>
<name>A0A1F2WPI8_9ACTN</name>
<dbReference type="CDD" id="cd00090">
    <property type="entry name" value="HTH_ARSR"/>
    <property type="match status" value="1"/>
</dbReference>
<sequence>MIGNPCGVNEGTDTECPGDRLLHLPDIDEQALAAAADTHKALSDETRLKILAYLQGGELCVCEIVEALGKPQSTVSHHLFLLQNAGLIRSRKQGRWIMYSINDEVFDQRSVFLGGAVS</sequence>
<keyword evidence="3" id="KW-0804">Transcription</keyword>
<dbReference type="PRINTS" id="PR00778">
    <property type="entry name" value="HTHARSR"/>
</dbReference>
<dbReference type="STRING" id="1797197.A2Y75_10570"/>
<dbReference type="Gene3D" id="1.10.10.10">
    <property type="entry name" value="Winged helix-like DNA-binding domain superfamily/Winged helix DNA-binding domain"/>
    <property type="match status" value="1"/>
</dbReference>
<dbReference type="PROSITE" id="PS50987">
    <property type="entry name" value="HTH_ARSR_2"/>
    <property type="match status" value="1"/>
</dbReference>
<dbReference type="InterPro" id="IPR001845">
    <property type="entry name" value="HTH_ArsR_DNA-bd_dom"/>
</dbReference>
<dbReference type="InterPro" id="IPR011991">
    <property type="entry name" value="ArsR-like_HTH"/>
</dbReference>
<feature type="domain" description="HTH arsR-type" evidence="4">
    <location>
        <begin position="27"/>
        <end position="118"/>
    </location>
</feature>
<dbReference type="InterPro" id="IPR036388">
    <property type="entry name" value="WH-like_DNA-bd_sf"/>
</dbReference>
<gene>
    <name evidence="5" type="ORF">A2Y75_10570</name>
</gene>
<dbReference type="InterPro" id="IPR036390">
    <property type="entry name" value="WH_DNA-bd_sf"/>
</dbReference>
<evidence type="ECO:0000313" key="5">
    <source>
        <dbReference type="EMBL" id="OFW58733.1"/>
    </source>
</evidence>
<dbReference type="Pfam" id="PF01022">
    <property type="entry name" value="HTH_5"/>
    <property type="match status" value="1"/>
</dbReference>
<dbReference type="PANTHER" id="PTHR33154:SF33">
    <property type="entry name" value="TRANSCRIPTIONAL REPRESSOR SDPR"/>
    <property type="match status" value="1"/>
</dbReference>
<dbReference type="PANTHER" id="PTHR33154">
    <property type="entry name" value="TRANSCRIPTIONAL REGULATOR, ARSR FAMILY"/>
    <property type="match status" value="1"/>
</dbReference>